<evidence type="ECO:0000256" key="7">
    <source>
        <dbReference type="ARBA" id="ARBA00038076"/>
    </source>
</evidence>
<gene>
    <name evidence="11" type="ORF">Aru02nite_34480</name>
</gene>
<evidence type="ECO:0000313" key="11">
    <source>
        <dbReference type="EMBL" id="GID12559.1"/>
    </source>
</evidence>
<evidence type="ECO:0000256" key="3">
    <source>
        <dbReference type="ARBA" id="ARBA00022475"/>
    </source>
</evidence>
<evidence type="ECO:0000256" key="1">
    <source>
        <dbReference type="ARBA" id="ARBA00004651"/>
    </source>
</evidence>
<proteinExistence type="inferred from homology"/>
<keyword evidence="6 8" id="KW-0472">Membrane</keyword>
<dbReference type="EMBL" id="BOMB01000019">
    <property type="protein sequence ID" value="GID12559.1"/>
    <property type="molecule type" value="Genomic_DNA"/>
</dbReference>
<comment type="similarity">
    <text evidence="7">Belongs to the ABC-4 integral membrane protein family.</text>
</comment>
<evidence type="ECO:0000256" key="2">
    <source>
        <dbReference type="ARBA" id="ARBA00022448"/>
    </source>
</evidence>
<keyword evidence="3" id="KW-1003">Cell membrane</keyword>
<reference evidence="11" key="1">
    <citation type="submission" date="2021-01" db="EMBL/GenBank/DDBJ databases">
        <title>Whole genome shotgun sequence of Actinocatenispora rupis NBRC 107355.</title>
        <authorList>
            <person name="Komaki H."/>
            <person name="Tamura T."/>
        </authorList>
    </citation>
    <scope>NUCLEOTIDE SEQUENCE</scope>
    <source>
        <strain evidence="11">NBRC 107355</strain>
    </source>
</reference>
<keyword evidence="5 8" id="KW-1133">Transmembrane helix</keyword>
<comment type="subcellular location">
    <subcellularLocation>
        <location evidence="1">Cell membrane</location>
        <topology evidence="1">Multi-pass membrane protein</topology>
    </subcellularLocation>
</comment>
<dbReference type="InterPro" id="IPR051125">
    <property type="entry name" value="ABC-4/HrtB_transporter"/>
</dbReference>
<dbReference type="PANTHER" id="PTHR43738">
    <property type="entry name" value="ABC TRANSPORTER, MEMBRANE PROTEIN"/>
    <property type="match status" value="1"/>
</dbReference>
<dbReference type="InterPro" id="IPR025857">
    <property type="entry name" value="MacB_PCD"/>
</dbReference>
<protein>
    <submittedName>
        <fullName evidence="11">ABC transporter permease</fullName>
    </submittedName>
</protein>
<evidence type="ECO:0000256" key="4">
    <source>
        <dbReference type="ARBA" id="ARBA00022692"/>
    </source>
</evidence>
<feature type="domain" description="ABC3 transporter permease C-terminal" evidence="9">
    <location>
        <begin position="234"/>
        <end position="341"/>
    </location>
</feature>
<sequence>MFIALRDLRYAKGRFALLTGVIAVLTLMVVLLTGLTAGLGAASTSAVAALPVDAVTFQRPAAGQSVDFATSSLPTDTVRTVADRPGVTAAYPLGVATTRLTAGTASAAVTAVGTDPTLYPALKSGGAPGAGEVVVSATLAADDGIRVGDRVTLGGGTVRVAGTVEATTFNHLPTVYATAGTWRTVAHTDRITAVAVRGDVGGAVAGTTTVARDDAFAAVGGYSSEQGSLTLMRVLLLGVSVLVVGAFFTVWTLQRAGDLAVVRAIGAGRGYVLRDALGQALLVLAAGTVVGGAAAVGLGALAAGAVPFVLSAGTVGVPLAAMVVVGLVGAAASVRRVTTVDPLTALGAAR</sequence>
<dbReference type="Pfam" id="PF12704">
    <property type="entry name" value="MacB_PCD"/>
    <property type="match status" value="1"/>
</dbReference>
<feature type="domain" description="MacB-like periplasmic core" evidence="10">
    <location>
        <begin position="22"/>
        <end position="197"/>
    </location>
</feature>
<evidence type="ECO:0000256" key="6">
    <source>
        <dbReference type="ARBA" id="ARBA00023136"/>
    </source>
</evidence>
<dbReference type="AlphaFoldDB" id="A0A8J3NAN5"/>
<comment type="caution">
    <text evidence="11">The sequence shown here is derived from an EMBL/GenBank/DDBJ whole genome shotgun (WGS) entry which is preliminary data.</text>
</comment>
<keyword evidence="12" id="KW-1185">Reference proteome</keyword>
<evidence type="ECO:0000259" key="10">
    <source>
        <dbReference type="Pfam" id="PF12704"/>
    </source>
</evidence>
<accession>A0A8J3NAN5</accession>
<keyword evidence="2" id="KW-0813">Transport</keyword>
<evidence type="ECO:0000256" key="5">
    <source>
        <dbReference type="ARBA" id="ARBA00022989"/>
    </source>
</evidence>
<evidence type="ECO:0000259" key="9">
    <source>
        <dbReference type="Pfam" id="PF02687"/>
    </source>
</evidence>
<dbReference type="GO" id="GO:0005886">
    <property type="term" value="C:plasma membrane"/>
    <property type="evidence" value="ECO:0007669"/>
    <property type="project" value="UniProtKB-SubCell"/>
</dbReference>
<name>A0A8J3NAN5_9ACTN</name>
<dbReference type="RefSeq" id="WP_203658591.1">
    <property type="nucleotide sequence ID" value="NZ_BAAAZM010000013.1"/>
</dbReference>
<organism evidence="11 12">
    <name type="scientific">Actinocatenispora rupis</name>
    <dbReference type="NCBI Taxonomy" id="519421"/>
    <lineage>
        <taxon>Bacteria</taxon>
        <taxon>Bacillati</taxon>
        <taxon>Actinomycetota</taxon>
        <taxon>Actinomycetes</taxon>
        <taxon>Micromonosporales</taxon>
        <taxon>Micromonosporaceae</taxon>
        <taxon>Actinocatenispora</taxon>
    </lineage>
</organism>
<dbReference type="Pfam" id="PF02687">
    <property type="entry name" value="FtsX"/>
    <property type="match status" value="1"/>
</dbReference>
<keyword evidence="4 8" id="KW-0812">Transmembrane</keyword>
<feature type="transmembrane region" description="Helical" evidence="8">
    <location>
        <begin position="281"/>
        <end position="302"/>
    </location>
</feature>
<evidence type="ECO:0000313" key="12">
    <source>
        <dbReference type="Proteomes" id="UP000612808"/>
    </source>
</evidence>
<feature type="transmembrane region" description="Helical" evidence="8">
    <location>
        <begin position="231"/>
        <end position="253"/>
    </location>
</feature>
<dbReference type="Proteomes" id="UP000612808">
    <property type="component" value="Unassembled WGS sequence"/>
</dbReference>
<dbReference type="PANTHER" id="PTHR43738:SF1">
    <property type="entry name" value="HEMIN TRANSPORT SYSTEM PERMEASE PROTEIN HRTB-RELATED"/>
    <property type="match status" value="1"/>
</dbReference>
<evidence type="ECO:0000256" key="8">
    <source>
        <dbReference type="SAM" id="Phobius"/>
    </source>
</evidence>
<dbReference type="InterPro" id="IPR003838">
    <property type="entry name" value="ABC3_permease_C"/>
</dbReference>
<feature type="transmembrane region" description="Helical" evidence="8">
    <location>
        <begin position="308"/>
        <end position="332"/>
    </location>
</feature>